<gene>
    <name evidence="3" type="primary">nrnA_2</name>
    <name evidence="3" type="ORF">BGLFYP119_00767</name>
</gene>
<dbReference type="RefSeq" id="WP_156352926.1">
    <property type="nucleotide sequence ID" value="NZ_CACRST010000009.1"/>
</dbReference>
<accession>A0A6N2RUK8</accession>
<evidence type="ECO:0000259" key="2">
    <source>
        <dbReference type="Pfam" id="PF02272"/>
    </source>
</evidence>
<reference evidence="3" key="1">
    <citation type="submission" date="2019-11" db="EMBL/GenBank/DDBJ databases">
        <authorList>
            <person name="Feng L."/>
        </authorList>
    </citation>
    <scope>NUCLEOTIDE SEQUENCE</scope>
    <source>
        <strain evidence="3">BgluceraseaLFYP119</strain>
    </source>
</reference>
<dbReference type="EC" id="3.1.-.-" evidence="3"/>
<dbReference type="InterPro" id="IPR001667">
    <property type="entry name" value="DDH_dom"/>
</dbReference>
<dbReference type="GO" id="GO:0003676">
    <property type="term" value="F:nucleic acid binding"/>
    <property type="evidence" value="ECO:0007669"/>
    <property type="project" value="InterPro"/>
</dbReference>
<dbReference type="InterPro" id="IPR038763">
    <property type="entry name" value="DHH_sf"/>
</dbReference>
<dbReference type="PANTHER" id="PTHR47618:SF1">
    <property type="entry name" value="BIFUNCTIONAL OLIGORIBONUCLEASE AND PAP PHOSPHATASE NRNA"/>
    <property type="match status" value="1"/>
</dbReference>
<dbReference type="GO" id="GO:0016787">
    <property type="term" value="F:hydrolase activity"/>
    <property type="evidence" value="ECO:0007669"/>
    <property type="project" value="UniProtKB-KW"/>
</dbReference>
<dbReference type="Gene3D" id="3.10.310.30">
    <property type="match status" value="1"/>
</dbReference>
<dbReference type="Pfam" id="PF02272">
    <property type="entry name" value="DHHA1"/>
    <property type="match status" value="1"/>
</dbReference>
<name>A0A6N2RUK8_9FIRM</name>
<dbReference type="PANTHER" id="PTHR47618">
    <property type="entry name" value="BIFUNCTIONAL OLIGORIBONUCLEASE AND PAP PHOSPHATASE NRNA"/>
    <property type="match status" value="1"/>
</dbReference>
<feature type="domain" description="DDH" evidence="1">
    <location>
        <begin position="16"/>
        <end position="153"/>
    </location>
</feature>
<dbReference type="EMBL" id="CACRST010000009">
    <property type="protein sequence ID" value="VYS83230.1"/>
    <property type="molecule type" value="Genomic_DNA"/>
</dbReference>
<dbReference type="Gene3D" id="3.90.1640.10">
    <property type="entry name" value="inorganic pyrophosphatase (n-terminal core)"/>
    <property type="match status" value="1"/>
</dbReference>
<organism evidence="3">
    <name type="scientific">Blautia glucerasea</name>
    <dbReference type="NCBI Taxonomy" id="536633"/>
    <lineage>
        <taxon>Bacteria</taxon>
        <taxon>Bacillati</taxon>
        <taxon>Bacillota</taxon>
        <taxon>Clostridia</taxon>
        <taxon>Lachnospirales</taxon>
        <taxon>Lachnospiraceae</taxon>
        <taxon>Blautia</taxon>
    </lineage>
</organism>
<dbReference type="AlphaFoldDB" id="A0A6N2RUK8"/>
<evidence type="ECO:0000313" key="3">
    <source>
        <dbReference type="EMBL" id="VYS83230.1"/>
    </source>
</evidence>
<sequence>MNNISEVLTGVRTMGIGGHIRPDGDCVGSCMALYLYIKTWFPEIKVKVYLDSPKPVFDHIDRMDEILTAPDGAQTFDLFVTCDVSAKERMALVGEYFDNAGKTVCIDHHVSNLGFADVNHIKGDVSSCCEVLYGILDPDKVNKEVATAIYTGIIHDTGVFQYSSTSPETMRIAGELMKTGVEFNRIIDHSFYEKTYIQNQVMGRVLAESIVLMNGACIVGYLRKKDMDFYGVDGKDLDGIVSQLRLTKGVEVAMFLYETESQIFKVSLRSNGKVDVSKVAVYFGGGGHTRAAGCDLQGSMYDVVNNVTREIERQICVLENEK</sequence>
<dbReference type="SUPFAM" id="SSF64182">
    <property type="entry name" value="DHH phosphoesterases"/>
    <property type="match status" value="1"/>
</dbReference>
<dbReference type="Pfam" id="PF01368">
    <property type="entry name" value="DHH"/>
    <property type="match status" value="1"/>
</dbReference>
<protein>
    <submittedName>
        <fullName evidence="3">Bifunctional oligoribonuclease and PAP phosphatase NrnA</fullName>
        <ecNumber evidence="3">3.1.-.-</ecNumber>
    </submittedName>
</protein>
<evidence type="ECO:0000259" key="1">
    <source>
        <dbReference type="Pfam" id="PF01368"/>
    </source>
</evidence>
<feature type="domain" description="DHHA1" evidence="2">
    <location>
        <begin position="229"/>
        <end position="312"/>
    </location>
</feature>
<keyword evidence="3" id="KW-0378">Hydrolase</keyword>
<proteinExistence type="predicted"/>
<dbReference type="InterPro" id="IPR003156">
    <property type="entry name" value="DHHA1_dom"/>
</dbReference>
<dbReference type="InterPro" id="IPR051319">
    <property type="entry name" value="Oligoribo/pAp-PDE_c-di-AMP_PDE"/>
</dbReference>